<organism evidence="2">
    <name type="scientific">bioreactor metagenome</name>
    <dbReference type="NCBI Taxonomy" id="1076179"/>
    <lineage>
        <taxon>unclassified sequences</taxon>
        <taxon>metagenomes</taxon>
        <taxon>ecological metagenomes</taxon>
    </lineage>
</organism>
<gene>
    <name evidence="2" type="ORF">SDC9_50961</name>
</gene>
<keyword evidence="1" id="KW-1133">Transmembrane helix</keyword>
<feature type="transmembrane region" description="Helical" evidence="1">
    <location>
        <begin position="7"/>
        <end position="24"/>
    </location>
</feature>
<sequence>MTSSIKKYWVVACIFCCFEIIALIFNSDGFAIACMGVVWVIMVIGYGIEVMRFTDYYKEHHLEEYNKMLRESRGIRNGLKAQRTFDPGDRELKILQQRLKNYFRFILFSVVVPSMILLIFG</sequence>
<keyword evidence="1" id="KW-0472">Membrane</keyword>
<proteinExistence type="predicted"/>
<feature type="transmembrane region" description="Helical" evidence="1">
    <location>
        <begin position="30"/>
        <end position="48"/>
    </location>
</feature>
<dbReference type="EMBL" id="VSSQ01001060">
    <property type="protein sequence ID" value="MPM04682.1"/>
    <property type="molecule type" value="Genomic_DNA"/>
</dbReference>
<accession>A0A644WLM7</accession>
<reference evidence="2" key="1">
    <citation type="submission" date="2019-08" db="EMBL/GenBank/DDBJ databases">
        <authorList>
            <person name="Kucharzyk K."/>
            <person name="Murdoch R.W."/>
            <person name="Higgins S."/>
            <person name="Loffler F."/>
        </authorList>
    </citation>
    <scope>NUCLEOTIDE SEQUENCE</scope>
</reference>
<name>A0A644WLM7_9ZZZZ</name>
<evidence type="ECO:0000256" key="1">
    <source>
        <dbReference type="SAM" id="Phobius"/>
    </source>
</evidence>
<evidence type="ECO:0008006" key="3">
    <source>
        <dbReference type="Google" id="ProtNLM"/>
    </source>
</evidence>
<evidence type="ECO:0000313" key="2">
    <source>
        <dbReference type="EMBL" id="MPM04682.1"/>
    </source>
</evidence>
<protein>
    <recommendedName>
        <fullName evidence="3">DUF3899 domain-containing protein</fullName>
    </recommendedName>
</protein>
<keyword evidence="1" id="KW-0812">Transmembrane</keyword>
<feature type="transmembrane region" description="Helical" evidence="1">
    <location>
        <begin position="102"/>
        <end position="120"/>
    </location>
</feature>
<dbReference type="AlphaFoldDB" id="A0A644WLM7"/>
<comment type="caution">
    <text evidence="2">The sequence shown here is derived from an EMBL/GenBank/DDBJ whole genome shotgun (WGS) entry which is preliminary data.</text>
</comment>